<dbReference type="KEGG" id="pmai:CF386_07800"/>
<keyword evidence="5 6" id="KW-0472">Membrane</keyword>
<dbReference type="EMBL" id="CP022356">
    <property type="protein sequence ID" value="ASK78962.1"/>
    <property type="molecule type" value="Genomic_DNA"/>
</dbReference>
<evidence type="ECO:0000313" key="7">
    <source>
        <dbReference type="EMBL" id="ASK78962.1"/>
    </source>
</evidence>
<accession>A0A220VFK2</accession>
<comment type="subcellular location">
    <subcellularLocation>
        <location evidence="1">Membrane</location>
        <topology evidence="1">Multi-pass membrane protein</topology>
    </subcellularLocation>
</comment>
<feature type="transmembrane region" description="Helical" evidence="6">
    <location>
        <begin position="126"/>
        <end position="146"/>
    </location>
</feature>
<sequence length="255" mass="28817">MDVINFSYTQFLGFYCLIFIPLGLLQLLNINLKKDLLIAITRMSLQLIIIGLYLQTLFKLHIIWLNFILLFLMILFSALIICKRTKVKFKAAAFSILLGNSIALIIILPFLLIFTLNAKPWWGAQYMIPIAGMILGNSLTVNVIALDKWYTSVKEKHNEYQFFLAIGTKNPNLPFMRQAVKSAIEPQIANMMGVGVVFLPGIMTGQILSGTSPLLAVKYQSILFVAIFTSAMISVCTTLFLLSRDSFDSYGRLRW</sequence>
<evidence type="ECO:0000313" key="8">
    <source>
        <dbReference type="Proteomes" id="UP000242175"/>
    </source>
</evidence>
<keyword evidence="3 6" id="KW-0812">Transmembrane</keyword>
<feature type="transmembrane region" description="Helical" evidence="6">
    <location>
        <begin position="62"/>
        <end position="82"/>
    </location>
</feature>
<evidence type="ECO:0000256" key="3">
    <source>
        <dbReference type="ARBA" id="ARBA00022692"/>
    </source>
</evidence>
<dbReference type="Proteomes" id="UP000242175">
    <property type="component" value="Chromosome small"/>
</dbReference>
<evidence type="ECO:0000256" key="1">
    <source>
        <dbReference type="ARBA" id="ARBA00004141"/>
    </source>
</evidence>
<feature type="transmembrane region" description="Helical" evidence="6">
    <location>
        <begin position="221"/>
        <end position="242"/>
    </location>
</feature>
<proteinExistence type="inferred from homology"/>
<evidence type="ECO:0000256" key="5">
    <source>
        <dbReference type="ARBA" id="ARBA00023136"/>
    </source>
</evidence>
<name>A0A220VFK2_9GAMM</name>
<feature type="transmembrane region" description="Helical" evidence="6">
    <location>
        <begin position="36"/>
        <end position="56"/>
    </location>
</feature>
<comment type="similarity">
    <text evidence="2">Belongs to the UPF0014 family.</text>
</comment>
<dbReference type="PANTHER" id="PTHR30028">
    <property type="entry name" value="UPF0014 INNER MEMBRANE PROTEIN YBBM-RELATED"/>
    <property type="match status" value="1"/>
</dbReference>
<feature type="transmembrane region" description="Helical" evidence="6">
    <location>
        <begin position="188"/>
        <end position="209"/>
    </location>
</feature>
<gene>
    <name evidence="7" type="ORF">CF386_07800</name>
</gene>
<dbReference type="OrthoDB" id="9791807at2"/>
<feature type="transmembrane region" description="Helical" evidence="6">
    <location>
        <begin position="12"/>
        <end position="29"/>
    </location>
</feature>
<reference evidence="7 8" key="1">
    <citation type="journal article" date="2016" name="Int. J. Syst. Evol. Microbiol.">
        <title>Paraphotobacterium marinum gen. nov., sp. nov., a member of the family Vibrionaceae, isolated from surface seawater.</title>
        <authorList>
            <person name="Huang Z."/>
            <person name="Dong C."/>
            <person name="Shao Z."/>
        </authorList>
    </citation>
    <scope>NUCLEOTIDE SEQUENCE [LARGE SCALE GENOMIC DNA]</scope>
    <source>
        <strain evidence="7 8">NSCS20N07D</strain>
    </source>
</reference>
<dbReference type="RefSeq" id="WP_089073870.1">
    <property type="nucleotide sequence ID" value="NZ_CBCSAM010000006.1"/>
</dbReference>
<evidence type="ECO:0000256" key="2">
    <source>
        <dbReference type="ARBA" id="ARBA00005268"/>
    </source>
</evidence>
<dbReference type="Pfam" id="PF03649">
    <property type="entry name" value="UPF0014"/>
    <property type="match status" value="1"/>
</dbReference>
<dbReference type="PANTHER" id="PTHR30028:SF0">
    <property type="entry name" value="PROTEIN ALUMINUM SENSITIVE 3"/>
    <property type="match status" value="1"/>
</dbReference>
<evidence type="ECO:0000256" key="6">
    <source>
        <dbReference type="SAM" id="Phobius"/>
    </source>
</evidence>
<organism evidence="7 8">
    <name type="scientific">Paraphotobacterium marinum</name>
    <dbReference type="NCBI Taxonomy" id="1755811"/>
    <lineage>
        <taxon>Bacteria</taxon>
        <taxon>Pseudomonadati</taxon>
        <taxon>Pseudomonadota</taxon>
        <taxon>Gammaproteobacteria</taxon>
        <taxon>Vibrionales</taxon>
        <taxon>Vibrionaceae</taxon>
        <taxon>Paraphotobacterium</taxon>
    </lineage>
</organism>
<dbReference type="GO" id="GO:0005886">
    <property type="term" value="C:plasma membrane"/>
    <property type="evidence" value="ECO:0007669"/>
    <property type="project" value="TreeGrafter"/>
</dbReference>
<dbReference type="InterPro" id="IPR005226">
    <property type="entry name" value="UPF0014_fam"/>
</dbReference>
<keyword evidence="4 6" id="KW-1133">Transmembrane helix</keyword>
<keyword evidence="8" id="KW-1185">Reference proteome</keyword>
<evidence type="ECO:0000256" key="4">
    <source>
        <dbReference type="ARBA" id="ARBA00022989"/>
    </source>
</evidence>
<feature type="transmembrane region" description="Helical" evidence="6">
    <location>
        <begin position="94"/>
        <end position="114"/>
    </location>
</feature>
<dbReference type="AlphaFoldDB" id="A0A220VFK2"/>
<protein>
    <submittedName>
        <fullName evidence="7">Permease</fullName>
    </submittedName>
</protein>